<evidence type="ECO:0000313" key="3">
    <source>
        <dbReference type="EMBL" id="CAL6014548.1"/>
    </source>
</evidence>
<organism evidence="2">
    <name type="scientific">Hexamita inflata</name>
    <dbReference type="NCBI Taxonomy" id="28002"/>
    <lineage>
        <taxon>Eukaryota</taxon>
        <taxon>Metamonada</taxon>
        <taxon>Diplomonadida</taxon>
        <taxon>Hexamitidae</taxon>
        <taxon>Hexamitinae</taxon>
        <taxon>Hexamita</taxon>
    </lineage>
</organism>
<evidence type="ECO:0000313" key="4">
    <source>
        <dbReference type="Proteomes" id="UP001642409"/>
    </source>
</evidence>
<protein>
    <submittedName>
        <fullName evidence="3">Hypothetical_protein</fullName>
    </submittedName>
</protein>
<dbReference type="EMBL" id="CATOUU010000653">
    <property type="protein sequence ID" value="CAI9937907.1"/>
    <property type="molecule type" value="Genomic_DNA"/>
</dbReference>
<feature type="region of interest" description="Disordered" evidence="1">
    <location>
        <begin position="275"/>
        <end position="305"/>
    </location>
</feature>
<dbReference type="AlphaFoldDB" id="A0AA86PMN7"/>
<feature type="compositionally biased region" description="Basic and acidic residues" evidence="1">
    <location>
        <begin position="239"/>
        <end position="255"/>
    </location>
</feature>
<sequence>MSRLTQAQITSLIDGLAEFIVTNLGLEKLNLEASQLHSSNQVIKAYDCLLNSNSMVIDTRAIHKTCTTHLTQKLKEVKGMEKECSKQACDGNKFYRSTILSQISDVENNSAAELKKYVAHIVELVKRLIKFTEANGSQFAKFSNDVINTKNEILNVSIPKLQVFKRLRPIFESKFPKKYQTKKYLDDLQNKIELAFKISNNSQQDLTYSDLEFRLTGKRPVLRNIEQINQSISTQSGSHDQDSSDSKTLSESKSKLADASSYDLENEISYYHFDQPGSCKENEEQSIAVPNSNSKLADAAEQSTMSSECLFELSSTMKYE</sequence>
<feature type="region of interest" description="Disordered" evidence="1">
    <location>
        <begin position="230"/>
        <end position="255"/>
    </location>
</feature>
<dbReference type="EMBL" id="CAXDID020000071">
    <property type="protein sequence ID" value="CAL6014548.1"/>
    <property type="molecule type" value="Genomic_DNA"/>
</dbReference>
<accession>A0AA86PMN7</accession>
<keyword evidence="4" id="KW-1185">Reference proteome</keyword>
<comment type="caution">
    <text evidence="2">The sequence shown here is derived from an EMBL/GenBank/DDBJ whole genome shotgun (WGS) entry which is preliminary data.</text>
</comment>
<reference evidence="3 4" key="2">
    <citation type="submission" date="2024-07" db="EMBL/GenBank/DDBJ databases">
        <authorList>
            <person name="Akdeniz Z."/>
        </authorList>
    </citation>
    <scope>NUCLEOTIDE SEQUENCE [LARGE SCALE GENOMIC DNA]</scope>
</reference>
<feature type="compositionally biased region" description="Polar residues" evidence="1">
    <location>
        <begin position="288"/>
        <end position="305"/>
    </location>
</feature>
<gene>
    <name evidence="3" type="ORF">HINF_LOCUS24318</name>
    <name evidence="2" type="ORF">HINF_LOCUS25552</name>
</gene>
<evidence type="ECO:0000313" key="2">
    <source>
        <dbReference type="EMBL" id="CAI9937907.1"/>
    </source>
</evidence>
<evidence type="ECO:0000256" key="1">
    <source>
        <dbReference type="SAM" id="MobiDB-lite"/>
    </source>
</evidence>
<reference evidence="2" key="1">
    <citation type="submission" date="2023-06" db="EMBL/GenBank/DDBJ databases">
        <authorList>
            <person name="Kurt Z."/>
        </authorList>
    </citation>
    <scope>NUCLEOTIDE SEQUENCE</scope>
</reference>
<proteinExistence type="predicted"/>
<dbReference type="Proteomes" id="UP001642409">
    <property type="component" value="Unassembled WGS sequence"/>
</dbReference>
<name>A0AA86PMN7_9EUKA</name>